<organism evidence="1 2">
    <name type="scientific">Escherichia coli</name>
    <dbReference type="NCBI Taxonomy" id="562"/>
    <lineage>
        <taxon>Bacteria</taxon>
        <taxon>Pseudomonadati</taxon>
        <taxon>Pseudomonadota</taxon>
        <taxon>Gammaproteobacteria</taxon>
        <taxon>Enterobacterales</taxon>
        <taxon>Enterobacteriaceae</taxon>
        <taxon>Escherichia</taxon>
    </lineage>
</organism>
<comment type="caution">
    <text evidence="1">The sequence shown here is derived from an EMBL/GenBank/DDBJ whole genome shotgun (WGS) entry which is preliminary data.</text>
</comment>
<evidence type="ECO:0000313" key="1">
    <source>
        <dbReference type="EMBL" id="MWR12284.1"/>
    </source>
</evidence>
<reference evidence="1 2" key="1">
    <citation type="submission" date="2019-12" db="EMBL/GenBank/DDBJ databases">
        <title>Enteriobacteria Tanzani isolates_8377-8380.</title>
        <authorList>
            <person name="Subbiah M."/>
            <person name="Call D."/>
        </authorList>
    </citation>
    <scope>NUCLEOTIDE SEQUENCE [LARGE SCALE GENOMIC DNA]</scope>
    <source>
        <strain evidence="1 2">8380wG1</strain>
    </source>
</reference>
<proteinExistence type="predicted"/>
<dbReference type="InterPro" id="IPR025153">
    <property type="entry name" value="Ead_Ea22"/>
</dbReference>
<accession>A0A6D0I1I7</accession>
<protein>
    <submittedName>
        <fullName evidence="1">Ead/Ea22-like family protein</fullName>
    </submittedName>
</protein>
<dbReference type="Pfam" id="PF13935">
    <property type="entry name" value="Ead_Ea22"/>
    <property type="match status" value="1"/>
</dbReference>
<dbReference type="Proteomes" id="UP000430387">
    <property type="component" value="Unassembled WGS sequence"/>
</dbReference>
<dbReference type="EMBL" id="WTQJ01000001">
    <property type="protein sequence ID" value="MWR12284.1"/>
    <property type="molecule type" value="Genomic_DNA"/>
</dbReference>
<sequence length="307" mass="35086">MSKIDYQALREAAEKATCGEWSLEYGEGRFDGDDALIHREAAGYIPICRIEGAHPESGFDEDFQMEQQANAEFIAAANPATVLALLDELERNQQYIKSRDKENEEIALTVGKLRVELEGKDKLIAELGKQCAEWERKALSNFEECAAMAERIEELQTNSAPGSFGIIGENIRTQDNRITSDPMFCVYQKREIVVDADYDYDRIVWVDEDGNEANKRQSRRLELLHENFREPPEKWRRVAVKDIDEFVTCCFTEQGCKDYLAANGHNLRLPFIYVKSGFRNAEYIGIRNWLAGIRIKGDAGEQNDEKP</sequence>
<gene>
    <name evidence="1" type="ORF">GQA06_00275</name>
</gene>
<evidence type="ECO:0000313" key="2">
    <source>
        <dbReference type="Proteomes" id="UP000430387"/>
    </source>
</evidence>
<dbReference type="RefSeq" id="WP_158180978.1">
    <property type="nucleotide sequence ID" value="NZ_WSIE01000001.1"/>
</dbReference>
<dbReference type="AlphaFoldDB" id="A0A6D0I1I7"/>
<name>A0A6D0I1I7_ECOLX</name>